<reference evidence="3" key="1">
    <citation type="journal article" date="2009" name="Appl. Environ. Microbiol.">
        <title>Complete genome sequence of the chemolithoautotrophic marine magnetotactic coccus strain MC-1.</title>
        <authorList>
            <person name="Schubbe S."/>
            <person name="Williams T.J."/>
            <person name="Xie G."/>
            <person name="Kiss H.E."/>
            <person name="Brettin T.S."/>
            <person name="Martinez D."/>
            <person name="Ross C.A."/>
            <person name="Schuler D."/>
            <person name="Cox B.L."/>
            <person name="Nealson K.H."/>
            <person name="Bazylinski D.A."/>
        </authorList>
    </citation>
    <scope>NUCLEOTIDE SEQUENCE [LARGE SCALE GENOMIC DNA]</scope>
    <source>
        <strain evidence="3">ATCC BAA-1437 / JCM 17883 / MC-1</strain>
    </source>
</reference>
<dbReference type="PANTHER" id="PTHR44051">
    <property type="entry name" value="GLUTATHIONE S-TRANSFERASE-RELATED"/>
    <property type="match status" value="1"/>
</dbReference>
<dbReference type="InterPro" id="IPR036249">
    <property type="entry name" value="Thioredoxin-like_sf"/>
</dbReference>
<accession>A0L6K1</accession>
<dbReference type="STRING" id="156889.Mmc1_1076"/>
<dbReference type="KEGG" id="mgm:Mmc1_1076"/>
<dbReference type="Pfam" id="PF13410">
    <property type="entry name" value="GST_C_2"/>
    <property type="match status" value="1"/>
</dbReference>
<dbReference type="EMBL" id="CP000471">
    <property type="protein sequence ID" value="ABK43594.1"/>
    <property type="molecule type" value="Genomic_DNA"/>
</dbReference>
<proteinExistence type="predicted"/>
<reference evidence="2 3" key="2">
    <citation type="journal article" date="2012" name="Int. J. Syst. Evol. Microbiol.">
        <title>Magnetococcus marinus gen. nov., sp. nov., a marine, magnetotactic bacterium that represents a novel lineage (Magnetococcaceae fam. nov.; Magnetococcales ord. nov.) at the base of the Alphaproteobacteria.</title>
        <authorList>
            <person name="Bazylinski D.A."/>
            <person name="Williams T.J."/>
            <person name="Lefevre C.T."/>
            <person name="Berg R.J."/>
            <person name="Zhang C.L."/>
            <person name="Bowser S.S."/>
            <person name="Dean A.J."/>
            <person name="Beveridge T.J."/>
        </authorList>
    </citation>
    <scope>NUCLEOTIDE SEQUENCE [LARGE SCALE GENOMIC DNA]</scope>
    <source>
        <strain evidence="3">ATCC BAA-1437 / JCM 17883 / MC-1</strain>
    </source>
</reference>
<keyword evidence="3" id="KW-1185">Reference proteome</keyword>
<sequence length="240" mass="26338">MMHFYMTPGSCSTGIHILLEELDLLFAAHIVNLPAGEHQTAAYLALNPKGTIPVLVTAHTPPEPPQVLADFTAIAWWLATTHPKAKLLPENPFQQAAVLEVVNHITATVHGQGFTRIFTPEKYHHGENSDAQIQQAGRELVAQGFAILAQRLAAQGPYLFGSFSIADAALFYVTFWADRIGLPMPTACRAHLACMLQRPKVQQVVREEGYSLSPSYAERGCEKLPNVQQSSHIKPIPTTL</sequence>
<dbReference type="InterPro" id="IPR036282">
    <property type="entry name" value="Glutathione-S-Trfase_C_sf"/>
</dbReference>
<protein>
    <submittedName>
        <fullName evidence="2">Glutathione S-transferase</fullName>
    </submittedName>
</protein>
<evidence type="ECO:0000259" key="1">
    <source>
        <dbReference type="PROSITE" id="PS50404"/>
    </source>
</evidence>
<dbReference type="PROSITE" id="PS50404">
    <property type="entry name" value="GST_NTER"/>
    <property type="match status" value="1"/>
</dbReference>
<dbReference type="eggNOG" id="COG0625">
    <property type="taxonomic scope" value="Bacteria"/>
</dbReference>
<evidence type="ECO:0000313" key="3">
    <source>
        <dbReference type="Proteomes" id="UP000002586"/>
    </source>
</evidence>
<dbReference type="RefSeq" id="WP_011712751.1">
    <property type="nucleotide sequence ID" value="NC_008576.1"/>
</dbReference>
<dbReference type="Gene3D" id="1.20.1050.10">
    <property type="match status" value="1"/>
</dbReference>
<dbReference type="HOGENOM" id="CLU_011226_6_1_5"/>
<dbReference type="Pfam" id="PF13409">
    <property type="entry name" value="GST_N_2"/>
    <property type="match status" value="1"/>
</dbReference>
<dbReference type="SFLD" id="SFLDS00019">
    <property type="entry name" value="Glutathione_Transferase_(cytos"/>
    <property type="match status" value="1"/>
</dbReference>
<dbReference type="SFLD" id="SFLDG00358">
    <property type="entry name" value="Main_(cytGST)"/>
    <property type="match status" value="1"/>
</dbReference>
<organism evidence="2 3">
    <name type="scientific">Magnetococcus marinus (strain ATCC BAA-1437 / JCM 17883 / MC-1)</name>
    <dbReference type="NCBI Taxonomy" id="156889"/>
    <lineage>
        <taxon>Bacteria</taxon>
        <taxon>Pseudomonadati</taxon>
        <taxon>Pseudomonadota</taxon>
        <taxon>Magnetococcia</taxon>
        <taxon>Magnetococcales</taxon>
        <taxon>Magnetococcaceae</taxon>
        <taxon>Magnetococcus</taxon>
    </lineage>
</organism>
<dbReference type="SUPFAM" id="SSF52833">
    <property type="entry name" value="Thioredoxin-like"/>
    <property type="match status" value="1"/>
</dbReference>
<dbReference type="Proteomes" id="UP000002586">
    <property type="component" value="Chromosome"/>
</dbReference>
<dbReference type="AlphaFoldDB" id="A0L6K1"/>
<gene>
    <name evidence="2" type="ordered locus">Mmc1_1076</name>
</gene>
<dbReference type="GO" id="GO:0016740">
    <property type="term" value="F:transferase activity"/>
    <property type="evidence" value="ECO:0007669"/>
    <property type="project" value="UniProtKB-KW"/>
</dbReference>
<dbReference type="CDD" id="cd03057">
    <property type="entry name" value="GST_N_Beta"/>
    <property type="match status" value="1"/>
</dbReference>
<keyword evidence="2" id="KW-0808">Transferase</keyword>
<dbReference type="InterPro" id="IPR004045">
    <property type="entry name" value="Glutathione_S-Trfase_N"/>
</dbReference>
<dbReference type="SUPFAM" id="SSF47616">
    <property type="entry name" value="GST C-terminal domain-like"/>
    <property type="match status" value="1"/>
</dbReference>
<dbReference type="InterPro" id="IPR040079">
    <property type="entry name" value="Glutathione_S-Trfase"/>
</dbReference>
<evidence type="ECO:0000313" key="2">
    <source>
        <dbReference type="EMBL" id="ABK43594.1"/>
    </source>
</evidence>
<dbReference type="Gene3D" id="3.40.30.10">
    <property type="entry name" value="Glutaredoxin"/>
    <property type="match status" value="1"/>
</dbReference>
<dbReference type="PANTHER" id="PTHR44051:SF8">
    <property type="entry name" value="GLUTATHIONE S-TRANSFERASE GSTA"/>
    <property type="match status" value="1"/>
</dbReference>
<feature type="domain" description="GST N-terminal" evidence="1">
    <location>
        <begin position="1"/>
        <end position="86"/>
    </location>
</feature>
<dbReference type="OrthoDB" id="7583243at2"/>
<name>A0L6K1_MAGMM</name>